<organism evidence="3">
    <name type="scientific">Onchocerca flexuosa</name>
    <dbReference type="NCBI Taxonomy" id="387005"/>
    <lineage>
        <taxon>Eukaryota</taxon>
        <taxon>Metazoa</taxon>
        <taxon>Ecdysozoa</taxon>
        <taxon>Nematoda</taxon>
        <taxon>Chromadorea</taxon>
        <taxon>Rhabditida</taxon>
        <taxon>Spirurina</taxon>
        <taxon>Spiruromorpha</taxon>
        <taxon>Filarioidea</taxon>
        <taxon>Onchocercidae</taxon>
        <taxon>Onchocerca</taxon>
    </lineage>
</organism>
<proteinExistence type="predicted"/>
<dbReference type="Proteomes" id="UP000242913">
    <property type="component" value="Unassembled WGS sequence"/>
</dbReference>
<protein>
    <submittedName>
        <fullName evidence="1 3">Uncharacterized protein</fullName>
    </submittedName>
</protein>
<evidence type="ECO:0000313" key="2">
    <source>
        <dbReference type="Proteomes" id="UP000242913"/>
    </source>
</evidence>
<dbReference type="AlphaFoldDB" id="A0A183I092"/>
<name>A0A183I092_9BILA</name>
<reference evidence="3" key="2">
    <citation type="submission" date="2016-06" db="UniProtKB">
        <authorList>
            <consortium name="WormBaseParasite"/>
        </authorList>
    </citation>
    <scope>IDENTIFICATION</scope>
</reference>
<dbReference type="WBParaSite" id="OFLC_0001315501-mRNA-1">
    <property type="protein sequence ID" value="OFLC_0001315501-mRNA-1"/>
    <property type="gene ID" value="OFLC_0001315501"/>
</dbReference>
<keyword evidence="2" id="KW-1185">Reference proteome</keyword>
<dbReference type="EMBL" id="KZ269992">
    <property type="protein sequence ID" value="OZC09604.1"/>
    <property type="molecule type" value="Genomic_DNA"/>
</dbReference>
<dbReference type="PROSITE" id="PS51257">
    <property type="entry name" value="PROKAR_LIPOPROTEIN"/>
    <property type="match status" value="1"/>
</dbReference>
<accession>A0A183I092</accession>
<evidence type="ECO:0000313" key="3">
    <source>
        <dbReference type="WBParaSite" id="OFLC_0001315501-mRNA-1"/>
    </source>
</evidence>
<evidence type="ECO:0000313" key="1">
    <source>
        <dbReference type="EMBL" id="OZC09604.1"/>
    </source>
</evidence>
<sequence length="81" mass="9033">MKEDTTERRSVCVAWVTGKLFLPSNGSTVSSACFPVALLGMRFLLHKGNWISFKRSDSLQVSALRRQGTSMETRLFPLIIG</sequence>
<reference evidence="1 2" key="1">
    <citation type="submission" date="2015-12" db="EMBL/GenBank/DDBJ databases">
        <title>Draft genome of the nematode, Onchocerca flexuosa.</title>
        <authorList>
            <person name="Mitreva M."/>
        </authorList>
    </citation>
    <scope>NUCLEOTIDE SEQUENCE [LARGE SCALE GENOMIC DNA]</scope>
    <source>
        <strain evidence="1">Red Deer</strain>
    </source>
</reference>
<gene>
    <name evidence="1" type="ORF">X798_03297</name>
</gene>